<dbReference type="EMBL" id="PFAV01000063">
    <property type="protein sequence ID" value="PIR90981.1"/>
    <property type="molecule type" value="Genomic_DNA"/>
</dbReference>
<name>A0A2H0UVX5_9BACT</name>
<accession>A0A2H0UVX5</accession>
<protein>
    <recommendedName>
        <fullName evidence="6">V-type ATP synthase subunit F</fullName>
    </recommendedName>
</protein>
<dbReference type="InterPro" id="IPR036906">
    <property type="entry name" value="ATPase_V1_fsu_sf"/>
</dbReference>
<dbReference type="Pfam" id="PF01990">
    <property type="entry name" value="ATP-synt_F"/>
    <property type="match status" value="1"/>
</dbReference>
<evidence type="ECO:0000256" key="2">
    <source>
        <dbReference type="ARBA" id="ARBA00022448"/>
    </source>
</evidence>
<organism evidence="4 5">
    <name type="scientific">bacterium (Candidatus Gribaldobacteria) CG10_big_fil_rev_8_21_14_0_10_41_12</name>
    <dbReference type="NCBI Taxonomy" id="2014277"/>
    <lineage>
        <taxon>Bacteria</taxon>
        <taxon>Candidatus Gribaldobacteria</taxon>
    </lineage>
</organism>
<dbReference type="SUPFAM" id="SSF159468">
    <property type="entry name" value="AtpF-like"/>
    <property type="match status" value="1"/>
</dbReference>
<keyword evidence="3" id="KW-0406">Ion transport</keyword>
<dbReference type="Proteomes" id="UP000228906">
    <property type="component" value="Unassembled WGS sequence"/>
</dbReference>
<keyword evidence="2" id="KW-0813">Transport</keyword>
<sequence>MRIGILGDNKSVLAFGALGVETFGVSGQNELLEAIQKIKAMDFVILLITEDIAQNYEQTIRDLFQETLPACLVIPGVNKDSSKAKEGLKKILERALGSENFIN</sequence>
<comment type="similarity">
    <text evidence="1">Belongs to the V-ATPase F subunit family.</text>
</comment>
<evidence type="ECO:0000313" key="4">
    <source>
        <dbReference type="EMBL" id="PIR90981.1"/>
    </source>
</evidence>
<reference evidence="5" key="1">
    <citation type="submission" date="2017-09" db="EMBL/GenBank/DDBJ databases">
        <title>Depth-based differentiation of microbial function through sediment-hosted aquifers and enrichment of novel symbionts in the deep terrestrial subsurface.</title>
        <authorList>
            <person name="Probst A.J."/>
            <person name="Ladd B."/>
            <person name="Jarett J.K."/>
            <person name="Geller-Mcgrath D.E."/>
            <person name="Sieber C.M.K."/>
            <person name="Emerson J.B."/>
            <person name="Anantharaman K."/>
            <person name="Thomas B.C."/>
            <person name="Malmstrom R."/>
            <person name="Stieglmeier M."/>
            <person name="Klingl A."/>
            <person name="Woyke T."/>
            <person name="Ryan C.M."/>
            <person name="Banfield J.F."/>
        </authorList>
    </citation>
    <scope>NUCLEOTIDE SEQUENCE [LARGE SCALE GENOMIC DNA]</scope>
</reference>
<proteinExistence type="inferred from homology"/>
<evidence type="ECO:0000256" key="1">
    <source>
        <dbReference type="ARBA" id="ARBA00010148"/>
    </source>
</evidence>
<dbReference type="Gene3D" id="3.40.50.10580">
    <property type="entry name" value="ATPase, V1 complex, subunit F"/>
    <property type="match status" value="1"/>
</dbReference>
<gene>
    <name evidence="4" type="ORF">COU03_03485</name>
</gene>
<evidence type="ECO:0000313" key="5">
    <source>
        <dbReference type="Proteomes" id="UP000228906"/>
    </source>
</evidence>
<dbReference type="InterPro" id="IPR008218">
    <property type="entry name" value="ATPase_V1-cplx_f_g_su"/>
</dbReference>
<comment type="caution">
    <text evidence="4">The sequence shown here is derived from an EMBL/GenBank/DDBJ whole genome shotgun (WGS) entry which is preliminary data.</text>
</comment>
<evidence type="ECO:0000256" key="3">
    <source>
        <dbReference type="ARBA" id="ARBA00023065"/>
    </source>
</evidence>
<dbReference type="AlphaFoldDB" id="A0A2H0UVX5"/>
<dbReference type="GO" id="GO:0046961">
    <property type="term" value="F:proton-transporting ATPase activity, rotational mechanism"/>
    <property type="evidence" value="ECO:0007669"/>
    <property type="project" value="InterPro"/>
</dbReference>
<evidence type="ECO:0008006" key="6">
    <source>
        <dbReference type="Google" id="ProtNLM"/>
    </source>
</evidence>